<dbReference type="InterPro" id="IPR036465">
    <property type="entry name" value="vWFA_dom_sf"/>
</dbReference>
<keyword evidence="3" id="KW-1185">Reference proteome</keyword>
<dbReference type="EMBL" id="WEGI01000006">
    <property type="protein sequence ID" value="MQY27690.1"/>
    <property type="molecule type" value="Genomic_DNA"/>
</dbReference>
<evidence type="ECO:0000313" key="3">
    <source>
        <dbReference type="Proteomes" id="UP000431401"/>
    </source>
</evidence>
<protein>
    <recommendedName>
        <fullName evidence="1">VWFA domain-containing protein</fullName>
    </recommendedName>
</protein>
<proteinExistence type="predicted"/>
<organism evidence="2 3">
    <name type="scientific">Nocardia aurantia</name>
    <dbReference type="NCBI Taxonomy" id="2585199"/>
    <lineage>
        <taxon>Bacteria</taxon>
        <taxon>Bacillati</taxon>
        <taxon>Actinomycetota</taxon>
        <taxon>Actinomycetes</taxon>
        <taxon>Mycobacteriales</taxon>
        <taxon>Nocardiaceae</taxon>
        <taxon>Nocardia</taxon>
    </lineage>
</organism>
<dbReference type="Proteomes" id="UP000431401">
    <property type="component" value="Unassembled WGS sequence"/>
</dbReference>
<accession>A0A7K0DPK6</accession>
<comment type="caution">
    <text evidence="2">The sequence shown here is derived from an EMBL/GenBank/DDBJ whole genome shotgun (WGS) entry which is preliminary data.</text>
</comment>
<dbReference type="Pfam" id="PF13519">
    <property type="entry name" value="VWA_2"/>
    <property type="match status" value="1"/>
</dbReference>
<dbReference type="PROSITE" id="PS50234">
    <property type="entry name" value="VWFA"/>
    <property type="match status" value="1"/>
</dbReference>
<reference evidence="2 3" key="1">
    <citation type="submission" date="2019-10" db="EMBL/GenBank/DDBJ databases">
        <title>Nocardia macrotermitis sp. nov. and Nocardia aurantia sp. nov., isolated from the gut of fungus growing-termite Macrotermes natalensis.</title>
        <authorList>
            <person name="Benndorf R."/>
            <person name="Schwitalla J."/>
            <person name="Martin K."/>
            <person name="De Beer W."/>
            <person name="Kaster A.-K."/>
            <person name="Vollmers J."/>
            <person name="Poulsen M."/>
            <person name="Beemelmanns C."/>
        </authorList>
    </citation>
    <scope>NUCLEOTIDE SEQUENCE [LARGE SCALE GENOMIC DNA]</scope>
    <source>
        <strain evidence="2 3">RB56</strain>
    </source>
</reference>
<dbReference type="InterPro" id="IPR002035">
    <property type="entry name" value="VWF_A"/>
</dbReference>
<sequence length="212" mass="22654">MSDRAKGVTVNSWIRREFRSAGLTQYPVGPYLGAIQQQFGGVVLLCIDVSGSMCGAPLTSAVRGARQFAKEAIDAYYEVGVILWHHSIAATIEPTRDLPSVLRFLDAPVDSGGTDINDALDAAHDLLRPRGTRLDRVVAIFGDGDLGDRSRAVAKAAVMRAEDIRIITVGLGDAAAHALDEISTESNERPRTATPSTIDTEIAGVASGLRRR</sequence>
<evidence type="ECO:0000259" key="1">
    <source>
        <dbReference type="PROSITE" id="PS50234"/>
    </source>
</evidence>
<evidence type="ECO:0000313" key="2">
    <source>
        <dbReference type="EMBL" id="MQY27690.1"/>
    </source>
</evidence>
<name>A0A7K0DPK6_9NOCA</name>
<dbReference type="AlphaFoldDB" id="A0A7K0DPK6"/>
<gene>
    <name evidence="2" type="ORF">NRB56_32730</name>
</gene>
<dbReference type="Gene3D" id="3.40.50.410">
    <property type="entry name" value="von Willebrand factor, type A domain"/>
    <property type="match status" value="1"/>
</dbReference>
<dbReference type="SUPFAM" id="SSF53300">
    <property type="entry name" value="vWA-like"/>
    <property type="match status" value="1"/>
</dbReference>
<dbReference type="SMART" id="SM00327">
    <property type="entry name" value="VWA"/>
    <property type="match status" value="1"/>
</dbReference>
<dbReference type="CDD" id="cd00198">
    <property type="entry name" value="vWFA"/>
    <property type="match status" value="1"/>
</dbReference>
<feature type="domain" description="VWFA" evidence="1">
    <location>
        <begin position="42"/>
        <end position="209"/>
    </location>
</feature>